<dbReference type="Gene3D" id="2.40.30.170">
    <property type="match status" value="1"/>
</dbReference>
<evidence type="ECO:0000256" key="2">
    <source>
        <dbReference type="ARBA" id="ARBA00009477"/>
    </source>
</evidence>
<evidence type="ECO:0000259" key="7">
    <source>
        <dbReference type="Pfam" id="PF25973"/>
    </source>
</evidence>
<protein>
    <recommendedName>
        <fullName evidence="7">CzcB-like barrel-sandwich hybrid domain-containing protein</fullName>
    </recommendedName>
</protein>
<evidence type="ECO:0000256" key="6">
    <source>
        <dbReference type="SAM" id="Phobius"/>
    </source>
</evidence>
<evidence type="ECO:0000256" key="4">
    <source>
        <dbReference type="SAM" id="Coils"/>
    </source>
</evidence>
<keyword evidence="9" id="KW-1185">Reference proteome</keyword>
<dbReference type="Gene3D" id="2.40.420.20">
    <property type="match status" value="1"/>
</dbReference>
<keyword evidence="6" id="KW-0812">Transmembrane</keyword>
<dbReference type="PANTHER" id="PTHR32347">
    <property type="entry name" value="EFFLUX SYSTEM COMPONENT YKNX-RELATED"/>
    <property type="match status" value="1"/>
</dbReference>
<accession>A0ABQ0AWC0</accession>
<reference evidence="8 9" key="1">
    <citation type="submission" date="2024-04" db="EMBL/GenBank/DDBJ databases">
        <title>Defined microbial consortia suppress multidrug-resistant proinflammatory Enterobacteriaceae via ecological control.</title>
        <authorList>
            <person name="Furuichi M."/>
            <person name="Kawaguchi T."/>
            <person name="Pust M."/>
            <person name="Yasuma K."/>
            <person name="Plichta D."/>
            <person name="Hasegawa N."/>
            <person name="Ohya T."/>
            <person name="Bhattarai S."/>
            <person name="Sasajima S."/>
            <person name="Aoto Y."/>
            <person name="Tuganbaev T."/>
            <person name="Yaginuma M."/>
            <person name="Ueda M."/>
            <person name="Okahashi N."/>
            <person name="Amafuji K."/>
            <person name="Kiridooshi Y."/>
            <person name="Sugita K."/>
            <person name="Strazar M."/>
            <person name="Skelly A."/>
            <person name="Suda W."/>
            <person name="Hattori M."/>
            <person name="Nakamoto N."/>
            <person name="Caballero S."/>
            <person name="Norman J."/>
            <person name="Olle B."/>
            <person name="Tanoue T."/>
            <person name="Arita M."/>
            <person name="Bucci V."/>
            <person name="Atarashi K."/>
            <person name="Xavier R."/>
            <person name="Honda K."/>
        </authorList>
    </citation>
    <scope>NUCLEOTIDE SEQUENCE [LARGE SCALE GENOMIC DNA]</scope>
    <source>
        <strain evidence="9">f13</strain>
    </source>
</reference>
<evidence type="ECO:0000256" key="1">
    <source>
        <dbReference type="ARBA" id="ARBA00004196"/>
    </source>
</evidence>
<gene>
    <name evidence="8" type="ORF">F130042H8_13920</name>
</gene>
<feature type="domain" description="CzcB-like barrel-sandwich hybrid" evidence="7">
    <location>
        <begin position="130"/>
        <end position="309"/>
    </location>
</feature>
<evidence type="ECO:0000256" key="5">
    <source>
        <dbReference type="SAM" id="MobiDB-lite"/>
    </source>
</evidence>
<name>A0ABQ0AWC0_9FIRM</name>
<evidence type="ECO:0000313" key="8">
    <source>
        <dbReference type="EMBL" id="GAA6268332.1"/>
    </source>
</evidence>
<dbReference type="NCBIfam" id="TIGR01730">
    <property type="entry name" value="RND_mfp"/>
    <property type="match status" value="1"/>
</dbReference>
<dbReference type="Proteomes" id="UP001600894">
    <property type="component" value="Unassembled WGS sequence"/>
</dbReference>
<feature type="coiled-coil region" evidence="4">
    <location>
        <begin position="225"/>
        <end position="281"/>
    </location>
</feature>
<feature type="compositionally biased region" description="Basic and acidic residues" evidence="5">
    <location>
        <begin position="1"/>
        <end position="17"/>
    </location>
</feature>
<dbReference type="Pfam" id="PF25973">
    <property type="entry name" value="BSH_CzcB"/>
    <property type="match status" value="1"/>
</dbReference>
<comment type="similarity">
    <text evidence="2">Belongs to the membrane fusion protein (MFP) (TC 8.A.1) family.</text>
</comment>
<keyword evidence="6" id="KW-1133">Transmembrane helix</keyword>
<feature type="region of interest" description="Disordered" evidence="5">
    <location>
        <begin position="1"/>
        <end position="46"/>
    </location>
</feature>
<keyword evidence="3 4" id="KW-0175">Coiled coil</keyword>
<comment type="subcellular location">
    <subcellularLocation>
        <location evidence="1">Cell envelope</location>
    </subcellularLocation>
</comment>
<dbReference type="PANTHER" id="PTHR32347:SF14">
    <property type="entry name" value="EFFLUX SYSTEM COMPONENT YKNX-RELATED"/>
    <property type="match status" value="1"/>
</dbReference>
<evidence type="ECO:0000313" key="9">
    <source>
        <dbReference type="Proteomes" id="UP001600894"/>
    </source>
</evidence>
<feature type="transmembrane region" description="Helical" evidence="6">
    <location>
        <begin position="77"/>
        <end position="94"/>
    </location>
</feature>
<dbReference type="InterPro" id="IPR006143">
    <property type="entry name" value="RND_pump_MFP"/>
</dbReference>
<comment type="caution">
    <text evidence="8">The sequence shown here is derived from an EMBL/GenBank/DDBJ whole genome shotgun (WGS) entry which is preliminary data.</text>
</comment>
<sequence length="476" mass="51784">MANRNEEKGEEHMREDGMEYTGENTGTDGSEPKNEQGAEPEDRESAEIDRRMELLMTQTDGLKKGKPKKKGFVRRKWLIAAGLIVCGAVVFKITSGGKTAVPTVATIPLTKQDIQEKLSLSGPVSGTDSVDVVSNIHAEILQMNVKEGDQVTKGQVLAVLDSTDLEREVNIARNAYEQAVANKETQDKEAALGYEKAVQDFQKASLDHSRNSQLFEAGDISQADLEQSSNALNDARRAMEKYTVENGRGVADPSYALQVQNAAFELEKKQEELENTQIRSEIDGTVVRVNSKVGQFADKVEDDKPMFSIENLEQLELEIQVSEFSIGKVQVGQKARIRADILNGAEEEGEVVKISPTGEEKGGGSTERVIPTIIRVVTPDTKLMAGITARAELMVQEAKDAFTVPVSAVFDSADHSYIEVLQDGKIRWIPVTIGVDGETVVEVVPADDTELQEGMAVVAVPDPALTEGMEALPAGQ</sequence>
<proteinExistence type="inferred from homology"/>
<dbReference type="InterPro" id="IPR058647">
    <property type="entry name" value="BSH_CzcB-like"/>
</dbReference>
<dbReference type="InterPro" id="IPR050465">
    <property type="entry name" value="UPF0194_transport"/>
</dbReference>
<dbReference type="EMBL" id="BAABXL010000001">
    <property type="protein sequence ID" value="GAA6268332.1"/>
    <property type="molecule type" value="Genomic_DNA"/>
</dbReference>
<evidence type="ECO:0000256" key="3">
    <source>
        <dbReference type="ARBA" id="ARBA00023054"/>
    </source>
</evidence>
<dbReference type="Gene3D" id="2.40.50.100">
    <property type="match status" value="1"/>
</dbReference>
<dbReference type="SUPFAM" id="SSF111369">
    <property type="entry name" value="HlyD-like secretion proteins"/>
    <property type="match status" value="1"/>
</dbReference>
<organism evidence="8 9">
    <name type="scientific">Enterocloster alcoholdehydrogenati</name>
    <dbReference type="NCBI Taxonomy" id="2547410"/>
    <lineage>
        <taxon>Bacteria</taxon>
        <taxon>Bacillati</taxon>
        <taxon>Bacillota</taxon>
        <taxon>Clostridia</taxon>
        <taxon>Lachnospirales</taxon>
        <taxon>Lachnospiraceae</taxon>
        <taxon>Enterocloster</taxon>
    </lineage>
</organism>
<keyword evidence="6" id="KW-0472">Membrane</keyword>